<evidence type="ECO:0000256" key="9">
    <source>
        <dbReference type="SAM" id="MobiDB-lite"/>
    </source>
</evidence>
<keyword evidence="11" id="KW-1185">Reference proteome</keyword>
<reference evidence="10 11" key="1">
    <citation type="submission" date="2019-01" db="EMBL/GenBank/DDBJ databases">
        <authorList>
            <person name="Brito A."/>
        </authorList>
    </citation>
    <scope>NUCLEOTIDE SEQUENCE [LARGE SCALE GENOMIC DNA]</scope>
    <source>
        <strain evidence="10">1</strain>
    </source>
</reference>
<protein>
    <recommendedName>
        <fullName evidence="8">Proton extrusion protein PxcA</fullName>
    </recommendedName>
</protein>
<evidence type="ECO:0000256" key="4">
    <source>
        <dbReference type="ARBA" id="ARBA00022781"/>
    </source>
</evidence>
<proteinExistence type="inferred from homology"/>
<keyword evidence="3 8" id="KW-0812">Transmembrane</keyword>
<keyword evidence="6 8" id="KW-0406">Ion transport</keyword>
<gene>
    <name evidence="10" type="primary">pcxA</name>
    <name evidence="8" type="synonym">pxcA</name>
    <name evidence="10" type="ORF">H1P_30018</name>
</gene>
<sequence length="443" mass="49300">MPSFFPQRKSSLSQIKNQFFGNPEQSLKEAYEAASKIKTIENHYFSGYKIPIESLQNERLQAEVRENLEILQSRIEEFNASSSASGKLGSNHLEKLIFVEGILANYSLEANQASGLMAMPPQPEINSTNSALSNTNIVDVPSSIEPSAKSKERKPKANSRGRQQGNKVNPADALLGSGGMFSPGSVGKAFNKIKSDLNPDSEQEVVNEFRRSRAVTMVGVRLLALLIVAPILTQQVSKYFVIAPIVEQYRGGAEAVVSLDELNSEWREEALLELNSYEEELKMEHMFKGVPPIAPEVREEKVQEKANEIAEVYHQKNTNAISNVFADFVGLIVFAMVLLLRRRDINVLKTFIDNIIYGLSDSAKAFAIILFTDMFVGFHSPHGWEVLLESMANHLGVAANHSGISLFIATVPVVMDTMMKYWIFRYLSQMSASTVATLKEMNE</sequence>
<organism evidence="10 11">
    <name type="scientific">Hyella patelloides LEGE 07179</name>
    <dbReference type="NCBI Taxonomy" id="945734"/>
    <lineage>
        <taxon>Bacteria</taxon>
        <taxon>Bacillati</taxon>
        <taxon>Cyanobacteriota</taxon>
        <taxon>Cyanophyceae</taxon>
        <taxon>Pleurocapsales</taxon>
        <taxon>Hyellaceae</taxon>
        <taxon>Hyella</taxon>
    </lineage>
</organism>
<keyword evidence="2 8" id="KW-0813">Transport</keyword>
<evidence type="ECO:0000256" key="2">
    <source>
        <dbReference type="ARBA" id="ARBA00022448"/>
    </source>
</evidence>
<dbReference type="HAMAP" id="MF_01308">
    <property type="entry name" value="CemA_PxcA"/>
    <property type="match status" value="1"/>
</dbReference>
<comment type="function">
    <text evidence="8">Required for H(+) efflux immediately after light irradiation to form a rapid H(+) concentration gradient across the thylakoid membranes. Together with PxcL, contributes to transient H(+) uptake following dark to light transition.</text>
</comment>
<comment type="subcellular location">
    <subcellularLocation>
        <location evidence="8">Cell inner membrane</location>
        <topology evidence="8">Multi-pass membrane protein</topology>
    </subcellularLocation>
    <subcellularLocation>
        <location evidence="1">Membrane</location>
        <topology evidence="1">Multi-pass membrane protein</topology>
    </subcellularLocation>
</comment>
<evidence type="ECO:0000313" key="10">
    <source>
        <dbReference type="EMBL" id="VEP14942.1"/>
    </source>
</evidence>
<evidence type="ECO:0000256" key="3">
    <source>
        <dbReference type="ARBA" id="ARBA00022692"/>
    </source>
</evidence>
<evidence type="ECO:0000313" key="11">
    <source>
        <dbReference type="Proteomes" id="UP000320055"/>
    </source>
</evidence>
<feature type="transmembrane region" description="Helical" evidence="8">
    <location>
        <begin position="320"/>
        <end position="340"/>
    </location>
</feature>
<evidence type="ECO:0000256" key="5">
    <source>
        <dbReference type="ARBA" id="ARBA00022989"/>
    </source>
</evidence>
<keyword evidence="4 8" id="KW-0375">Hydrogen ion transport</keyword>
<dbReference type="PANTHER" id="PTHR33650:SF2">
    <property type="entry name" value="CHLOROPLAST ENVELOPE MEMBRANE PROTEIN"/>
    <property type="match status" value="1"/>
</dbReference>
<feature type="transmembrane region" description="Helical" evidence="8">
    <location>
        <begin position="365"/>
        <end position="384"/>
    </location>
</feature>
<dbReference type="EMBL" id="CAACVJ010000223">
    <property type="protein sequence ID" value="VEP14942.1"/>
    <property type="molecule type" value="Genomic_DNA"/>
</dbReference>
<evidence type="ECO:0000256" key="7">
    <source>
        <dbReference type="ARBA" id="ARBA00023136"/>
    </source>
</evidence>
<dbReference type="RefSeq" id="WP_144863142.1">
    <property type="nucleotide sequence ID" value="NZ_LR213768.1"/>
</dbReference>
<dbReference type="Pfam" id="PF03040">
    <property type="entry name" value="CemA"/>
    <property type="match status" value="1"/>
</dbReference>
<accession>A0A563VTZ2</accession>
<dbReference type="GO" id="GO:0005886">
    <property type="term" value="C:plasma membrane"/>
    <property type="evidence" value="ECO:0007669"/>
    <property type="project" value="UniProtKB-SubCell"/>
</dbReference>
<evidence type="ECO:0000256" key="1">
    <source>
        <dbReference type="ARBA" id="ARBA00004141"/>
    </source>
</evidence>
<dbReference type="GO" id="GO:0015078">
    <property type="term" value="F:proton transmembrane transporter activity"/>
    <property type="evidence" value="ECO:0007669"/>
    <property type="project" value="UniProtKB-UniRule"/>
</dbReference>
<keyword evidence="8" id="KW-1003">Cell membrane</keyword>
<dbReference type="PANTHER" id="PTHR33650">
    <property type="entry name" value="CHLOROPLAST ENVELOPE MEMBRANE PROTEIN-RELATED"/>
    <property type="match status" value="1"/>
</dbReference>
<evidence type="ECO:0000256" key="6">
    <source>
        <dbReference type="ARBA" id="ARBA00023065"/>
    </source>
</evidence>
<feature type="region of interest" description="Disordered" evidence="9">
    <location>
        <begin position="141"/>
        <end position="170"/>
    </location>
</feature>
<name>A0A563VTZ2_9CYAN</name>
<dbReference type="OrthoDB" id="418298at2"/>
<dbReference type="AlphaFoldDB" id="A0A563VTZ2"/>
<comment type="similarity">
    <text evidence="8">Belongs to the CemA family.</text>
</comment>
<dbReference type="InterPro" id="IPR004282">
    <property type="entry name" value="CemA"/>
</dbReference>
<evidence type="ECO:0000256" key="8">
    <source>
        <dbReference type="HAMAP-Rule" id="MF_01308"/>
    </source>
</evidence>
<keyword evidence="8" id="KW-0997">Cell inner membrane</keyword>
<keyword evidence="7 8" id="KW-0472">Membrane</keyword>
<keyword evidence="5 8" id="KW-1133">Transmembrane helix</keyword>
<dbReference type="Proteomes" id="UP000320055">
    <property type="component" value="Unassembled WGS sequence"/>
</dbReference>